<feature type="compositionally biased region" description="Polar residues" evidence="6">
    <location>
        <begin position="1101"/>
        <end position="1120"/>
    </location>
</feature>
<evidence type="ECO:0000259" key="8">
    <source>
        <dbReference type="PROSITE" id="PS50867"/>
    </source>
</evidence>
<gene>
    <name evidence="9" type="ORF">NP493_474g05015</name>
</gene>
<keyword evidence="3" id="KW-0489">Methyltransferase</keyword>
<feature type="compositionally biased region" description="Polar residues" evidence="6">
    <location>
        <begin position="113"/>
        <end position="128"/>
    </location>
</feature>
<evidence type="ECO:0000259" key="7">
    <source>
        <dbReference type="PROSITE" id="PS50280"/>
    </source>
</evidence>
<dbReference type="Proteomes" id="UP001209878">
    <property type="component" value="Unassembled WGS sequence"/>
</dbReference>
<dbReference type="GO" id="GO:0005634">
    <property type="term" value="C:nucleus"/>
    <property type="evidence" value="ECO:0007669"/>
    <property type="project" value="InterPro"/>
</dbReference>
<dbReference type="Pfam" id="PF05033">
    <property type="entry name" value="Pre-SET"/>
    <property type="match status" value="1"/>
</dbReference>
<feature type="domain" description="SET" evidence="7">
    <location>
        <begin position="1846"/>
        <end position="1962"/>
    </location>
</feature>
<dbReference type="Pfam" id="PF13637">
    <property type="entry name" value="Ank_4"/>
    <property type="match status" value="1"/>
</dbReference>
<accession>A0AAD9NT63</accession>
<name>A0AAD9NT63_RIDPI</name>
<organism evidence="9 10">
    <name type="scientific">Ridgeia piscesae</name>
    <name type="common">Tubeworm</name>
    <dbReference type="NCBI Taxonomy" id="27915"/>
    <lineage>
        <taxon>Eukaryota</taxon>
        <taxon>Metazoa</taxon>
        <taxon>Spiralia</taxon>
        <taxon>Lophotrochozoa</taxon>
        <taxon>Annelida</taxon>
        <taxon>Polychaeta</taxon>
        <taxon>Sedentaria</taxon>
        <taxon>Canalipalpata</taxon>
        <taxon>Sabellida</taxon>
        <taxon>Siboglinidae</taxon>
        <taxon>Ridgeia</taxon>
    </lineage>
</organism>
<feature type="compositionally biased region" description="Polar residues" evidence="6">
    <location>
        <begin position="10"/>
        <end position="23"/>
    </location>
</feature>
<feature type="region of interest" description="Disordered" evidence="6">
    <location>
        <begin position="723"/>
        <end position="760"/>
    </location>
</feature>
<dbReference type="SMART" id="SM00468">
    <property type="entry name" value="PreSET"/>
    <property type="match status" value="1"/>
</dbReference>
<feature type="region of interest" description="Disordered" evidence="6">
    <location>
        <begin position="58"/>
        <end position="233"/>
    </location>
</feature>
<proteinExistence type="predicted"/>
<dbReference type="CDD" id="cd20905">
    <property type="entry name" value="EHMT_ZBD"/>
    <property type="match status" value="1"/>
</dbReference>
<protein>
    <recommendedName>
        <fullName evidence="11">Histone-lysine N-methyltransferase EHMT1</fullName>
    </recommendedName>
</protein>
<feature type="compositionally biased region" description="Polar residues" evidence="6">
    <location>
        <begin position="177"/>
        <end position="186"/>
    </location>
</feature>
<feature type="compositionally biased region" description="Polar residues" evidence="6">
    <location>
        <begin position="823"/>
        <end position="834"/>
    </location>
</feature>
<comment type="subcellular location">
    <subcellularLocation>
        <location evidence="1">Chromosome</location>
    </subcellularLocation>
</comment>
<evidence type="ECO:0008006" key="11">
    <source>
        <dbReference type="Google" id="ProtNLM"/>
    </source>
</evidence>
<feature type="repeat" description="ANK" evidence="5">
    <location>
        <begin position="1619"/>
        <end position="1651"/>
    </location>
</feature>
<dbReference type="Pfam" id="PF00856">
    <property type="entry name" value="SET"/>
    <property type="match status" value="1"/>
</dbReference>
<dbReference type="EMBL" id="JAODUO010000474">
    <property type="protein sequence ID" value="KAK2179756.1"/>
    <property type="molecule type" value="Genomic_DNA"/>
</dbReference>
<dbReference type="SMART" id="SM00317">
    <property type="entry name" value="SET"/>
    <property type="match status" value="1"/>
</dbReference>
<dbReference type="SMART" id="SM00248">
    <property type="entry name" value="ANK"/>
    <property type="match status" value="6"/>
</dbReference>
<feature type="compositionally biased region" description="Polar residues" evidence="6">
    <location>
        <begin position="740"/>
        <end position="760"/>
    </location>
</feature>
<dbReference type="PROSITE" id="PS50280">
    <property type="entry name" value="SET"/>
    <property type="match status" value="1"/>
</dbReference>
<feature type="region of interest" description="Disordered" evidence="6">
    <location>
        <begin position="823"/>
        <end position="862"/>
    </location>
</feature>
<evidence type="ECO:0000256" key="3">
    <source>
        <dbReference type="ARBA" id="ARBA00022603"/>
    </source>
</evidence>
<feature type="compositionally biased region" description="Basic and acidic residues" evidence="6">
    <location>
        <begin position="369"/>
        <end position="406"/>
    </location>
</feature>
<feature type="region of interest" description="Disordered" evidence="6">
    <location>
        <begin position="1230"/>
        <end position="1260"/>
    </location>
</feature>
<feature type="repeat" description="ANK" evidence="5">
    <location>
        <begin position="1580"/>
        <end position="1602"/>
    </location>
</feature>
<feature type="repeat" description="ANK" evidence="5">
    <location>
        <begin position="1652"/>
        <end position="1684"/>
    </location>
</feature>
<feature type="region of interest" description="Disordered" evidence="6">
    <location>
        <begin position="314"/>
        <end position="406"/>
    </location>
</feature>
<feature type="region of interest" description="Disordered" evidence="6">
    <location>
        <begin position="1"/>
        <end position="23"/>
    </location>
</feature>
<keyword evidence="3" id="KW-0808">Transferase</keyword>
<feature type="compositionally biased region" description="Basic and acidic residues" evidence="6">
    <location>
        <begin position="99"/>
        <end position="108"/>
    </location>
</feature>
<reference evidence="9" key="1">
    <citation type="journal article" date="2023" name="Mol. Biol. Evol.">
        <title>Third-Generation Sequencing Reveals the Adaptive Role of the Epigenome in Three Deep-Sea Polychaetes.</title>
        <authorList>
            <person name="Perez M."/>
            <person name="Aroh O."/>
            <person name="Sun Y."/>
            <person name="Lan Y."/>
            <person name="Juniper S.K."/>
            <person name="Young C.R."/>
            <person name="Angers B."/>
            <person name="Qian P.Y."/>
        </authorList>
    </citation>
    <scope>NUCLEOTIDE SEQUENCE</scope>
    <source>
        <strain evidence="9">R07B-5</strain>
    </source>
</reference>
<evidence type="ECO:0000256" key="2">
    <source>
        <dbReference type="ARBA" id="ARBA00022454"/>
    </source>
</evidence>
<dbReference type="GO" id="GO:0046974">
    <property type="term" value="F:histone H3K9 methyltransferase activity"/>
    <property type="evidence" value="ECO:0007669"/>
    <property type="project" value="TreeGrafter"/>
</dbReference>
<feature type="compositionally biased region" description="Basic and acidic residues" evidence="6">
    <location>
        <begin position="551"/>
        <end position="565"/>
    </location>
</feature>
<feature type="compositionally biased region" description="Basic and acidic residues" evidence="6">
    <location>
        <begin position="325"/>
        <end position="334"/>
    </location>
</feature>
<feature type="compositionally biased region" description="Polar residues" evidence="6">
    <location>
        <begin position="624"/>
        <end position="647"/>
    </location>
</feature>
<comment type="caution">
    <text evidence="9">The sequence shown here is derived from an EMBL/GenBank/DDBJ whole genome shotgun (WGS) entry which is preliminary data.</text>
</comment>
<feature type="compositionally biased region" description="Basic residues" evidence="6">
    <location>
        <begin position="851"/>
        <end position="860"/>
    </location>
</feature>
<dbReference type="SUPFAM" id="SSF48403">
    <property type="entry name" value="Ankyrin repeat"/>
    <property type="match status" value="1"/>
</dbReference>
<feature type="compositionally biased region" description="Basic and acidic residues" evidence="6">
    <location>
        <begin position="508"/>
        <end position="543"/>
    </location>
</feature>
<dbReference type="PROSITE" id="PS50297">
    <property type="entry name" value="ANK_REP_REGION"/>
    <property type="match status" value="4"/>
</dbReference>
<feature type="compositionally biased region" description="Polar residues" evidence="6">
    <location>
        <begin position="570"/>
        <end position="603"/>
    </location>
</feature>
<dbReference type="GO" id="GO:0008270">
    <property type="term" value="F:zinc ion binding"/>
    <property type="evidence" value="ECO:0007669"/>
    <property type="project" value="InterPro"/>
</dbReference>
<evidence type="ECO:0000313" key="10">
    <source>
        <dbReference type="Proteomes" id="UP001209878"/>
    </source>
</evidence>
<keyword evidence="4" id="KW-0949">S-adenosyl-L-methionine</keyword>
<feature type="compositionally biased region" description="Polar residues" evidence="6">
    <location>
        <begin position="353"/>
        <end position="368"/>
    </location>
</feature>
<dbReference type="InterPro" id="IPR036770">
    <property type="entry name" value="Ankyrin_rpt-contain_sf"/>
</dbReference>
<feature type="repeat" description="ANK" evidence="5">
    <location>
        <begin position="1685"/>
        <end position="1717"/>
    </location>
</feature>
<dbReference type="GO" id="GO:0032259">
    <property type="term" value="P:methylation"/>
    <property type="evidence" value="ECO:0007669"/>
    <property type="project" value="UniProtKB-KW"/>
</dbReference>
<dbReference type="GO" id="GO:0002039">
    <property type="term" value="F:p53 binding"/>
    <property type="evidence" value="ECO:0007669"/>
    <property type="project" value="InterPro"/>
</dbReference>
<evidence type="ECO:0000256" key="4">
    <source>
        <dbReference type="ARBA" id="ARBA00022691"/>
    </source>
</evidence>
<dbReference type="Pfam" id="PF00023">
    <property type="entry name" value="Ank"/>
    <property type="match status" value="1"/>
</dbReference>
<dbReference type="PANTHER" id="PTHR46307">
    <property type="entry name" value="G9A, ISOFORM B"/>
    <property type="match status" value="1"/>
</dbReference>
<dbReference type="SUPFAM" id="SSF82199">
    <property type="entry name" value="SET domain"/>
    <property type="match status" value="1"/>
</dbReference>
<dbReference type="InterPro" id="IPR001214">
    <property type="entry name" value="SET_dom"/>
</dbReference>
<feature type="repeat" description="ANK" evidence="5">
    <location>
        <begin position="1514"/>
        <end position="1546"/>
    </location>
</feature>
<dbReference type="PANTHER" id="PTHR46307:SF4">
    <property type="entry name" value="G9A, ISOFORM B"/>
    <property type="match status" value="1"/>
</dbReference>
<dbReference type="InterPro" id="IPR002110">
    <property type="entry name" value="Ankyrin_rpt"/>
</dbReference>
<dbReference type="Gene3D" id="2.170.270.10">
    <property type="entry name" value="SET domain"/>
    <property type="match status" value="2"/>
</dbReference>
<feature type="region of interest" description="Disordered" evidence="6">
    <location>
        <begin position="1080"/>
        <end position="1121"/>
    </location>
</feature>
<dbReference type="InterPro" id="IPR046341">
    <property type="entry name" value="SET_dom_sf"/>
</dbReference>
<dbReference type="GO" id="GO:0000785">
    <property type="term" value="C:chromatin"/>
    <property type="evidence" value="ECO:0007669"/>
    <property type="project" value="TreeGrafter"/>
</dbReference>
<dbReference type="Pfam" id="PF21533">
    <property type="entry name" value="EHMT1-2_CRR"/>
    <property type="match status" value="1"/>
</dbReference>
<evidence type="ECO:0000256" key="5">
    <source>
        <dbReference type="PROSITE-ProRule" id="PRU00023"/>
    </source>
</evidence>
<evidence type="ECO:0000256" key="6">
    <source>
        <dbReference type="SAM" id="MobiDB-lite"/>
    </source>
</evidence>
<dbReference type="Gene3D" id="1.25.40.20">
    <property type="entry name" value="Ankyrin repeat-containing domain"/>
    <property type="match status" value="2"/>
</dbReference>
<dbReference type="CDD" id="cd10543">
    <property type="entry name" value="SET_EHMT"/>
    <property type="match status" value="1"/>
</dbReference>
<feature type="compositionally biased region" description="Polar residues" evidence="6">
    <location>
        <begin position="683"/>
        <end position="694"/>
    </location>
</feature>
<dbReference type="PROSITE" id="PS50867">
    <property type="entry name" value="PRE_SET"/>
    <property type="match status" value="1"/>
</dbReference>
<feature type="compositionally biased region" description="Polar residues" evidence="6">
    <location>
        <begin position="151"/>
        <end position="167"/>
    </location>
</feature>
<feature type="region of interest" description="Disordered" evidence="6">
    <location>
        <begin position="673"/>
        <end position="694"/>
    </location>
</feature>
<feature type="region of interest" description="Disordered" evidence="6">
    <location>
        <begin position="450"/>
        <end position="477"/>
    </location>
</feature>
<dbReference type="InterPro" id="IPR007728">
    <property type="entry name" value="Pre-SET_dom"/>
</dbReference>
<dbReference type="InterPro" id="IPR043550">
    <property type="entry name" value="EHMT1/EHMT2"/>
</dbReference>
<evidence type="ECO:0000313" key="9">
    <source>
        <dbReference type="EMBL" id="KAK2179756.1"/>
    </source>
</evidence>
<keyword evidence="2" id="KW-0158">Chromosome</keyword>
<evidence type="ECO:0000256" key="1">
    <source>
        <dbReference type="ARBA" id="ARBA00004286"/>
    </source>
</evidence>
<dbReference type="Pfam" id="PF12796">
    <property type="entry name" value="Ank_2"/>
    <property type="match status" value="1"/>
</dbReference>
<dbReference type="PROSITE" id="PS50088">
    <property type="entry name" value="ANK_REPEAT"/>
    <property type="match status" value="5"/>
</dbReference>
<dbReference type="InterPro" id="IPR047762">
    <property type="entry name" value="EHMT_CRR"/>
</dbReference>
<keyword evidence="5" id="KW-0040">ANK repeat</keyword>
<keyword evidence="10" id="KW-1185">Reference proteome</keyword>
<feature type="domain" description="Pre-SET" evidence="8">
    <location>
        <begin position="1808"/>
        <end position="1871"/>
    </location>
</feature>
<dbReference type="GO" id="GO:0000122">
    <property type="term" value="P:negative regulation of transcription by RNA polymerase II"/>
    <property type="evidence" value="ECO:0007669"/>
    <property type="project" value="TreeGrafter"/>
</dbReference>
<sequence length="2008" mass="218694">MEEATKSADVATTQLTNGSVVESGKNTVELCADKTPAKMAGAVISKCQPQDENNVATKLASAELSKDKNSSLVSPADTDMDKNNDVACSKKTSFMTPSEADKGARESVEDSDSIPTPVTSETTKSIGHSNKHLQDTPVTKQDPKEPVTSEIHVSSRLTNDVSGQIGSKSDKLEQEENSLNNDTNLTDIGATVEDTECEKQLAIKDTNSGENVEEQKKAQALGSGTANDTETDVRSISKMEIEAGNNEDERHEDAAGLLDAVRKDEELPQKSVTTLVIEDNTGHKDKTLGKDAVQNKDIDLDISSLKEEGVKLGLDKDMTQSSQGIEKKPGEIESKINYSTNKDKSVQELGDNASDNLSAEESRMSTQENESKPSAEDVLDKPDAVDDQDKLPAGRENDCCKSDGKRANDIANEKNCVVDDLGESDHLTESTHNSAEAAAVNGVENESKVLEEDGVQSKEPEIQMKSQPERTRSAKLDKIVNPKEVLEEKTVSGEKLVSYEDWQESMKEVKVVEEEDKRMNQKANGEEKETNADAKTPEKRNGKETLPVTTKGKDIGEEVRLDNCDAIHSSPDTSVGKSVKSTAKASGEQVKNLQSEGVGTTRSRGAVAMLPQQMSDRSSEKQETASCSTSSLTESTHGNKNTVVTTGNKGVPLTLSCKNTQLIREPRAKMTLSPNRMMGKPCSASSPPVTTASFGPSRSKLAAARKTLVNLVSNKPWCSILRQTPKTDDTPQIRGVIPTGDSNSKVTTPSKGTDNKQGTGSARLTLVKGADGKQFLVKTLTEGSVHPTGQVVKQLILVSNPAGIKLGGAASSMEVETKPSGATTAIMSTPNKENSCLLPPPSVSRTPPVQKARKSAHQTSRKSQMAAYEADNINHRPHALNPFANMTIKVPDLENALGIKQKSLNKLDAKTLDKILLDNVQRGIKKHEPVLHEAPIPVSSVTNVSTIIVGQSILRRKKRRRMGMYKLPELKKKTNKKSKKCGFIEMHEQSANDTAVDDSDPTKSDIQKLFGQLKTKRKKRQKLWACGKVYKAPTKAKTTRAMTVDNIGTPGLLQAKLEKLDDDMTTVDGRKWSNNAVGNLPVLDATEPHPAGDNLVDEDTWSVTSPAGDSDGSSVSTSRGVKQRRVDCEGGDIPVLLPACMLSDVSMAGTDCLSAPPHISPQKAVSAAPGGGVSNRVTQSDKMVYTHPLGSLPDQLQQKLKAMSPQQADHPAAPPGGSLLKFVSTPNGMTFPLSPAKPDDTSRYPVGRKAGHMSSRHGTGEDTERDFIPLCCCKITGASFANLKQVIYCQALDSIDGKVVGCCNKVTNGQLVRSAVKIPFMAVCEQHRKRLRLHQCCPGCGHFCTQGKFYQCKKEGAVGVHHFHKQCQVFRDNKYYCPHCGSESHQVEVNLKLHDPTKLSLQPRPQRLSTVGPRARMGVLSPKSSPSLGAEDLGVSISVRTTSTNKEISTAGMPLGPSRTELENIITLISNDKPKKLRASSKSLYAASYAGEVEKVLAILLDGMDPNMQFEEFNKQTALHAAAIGGYLSVVHLLIQAGASPHVNDQNLCTAAICAAEYGQTAVVRYLIKAGAIANAKGQDGMTCLHLAAKCGSVDTVKYLVEMTDTDINIKAGFNVDDGGWTPLVWATESCHLAVVRYMLLVGADPNIRDNEENTGLHWAAYAGCVDVAELFLNAGCCLEAANEHGDRPLHIAARQDHYECIVLFLARGADSEARNNNNKSAISCCVDPNGQVWMALRVNKQLKGFATQRLHQPEQLLHRDISMGREANPLPVVNGVDEENYPTDFQYLMNNAETSPMNINHVITSLQCCQCRDNCCSTFCICGRNSVKCWYDKEGRLLKDFNYMDPPLIFECNKACSCWANCRNRVIQLGIVYIGELISDTVADNREDDSYLFDLDNKESDTYCIDARRYGNVSRFINHLCEPNLLPVKVFVEHQDLRFPRMCFFATRDIKANEELGFDYGEKFWIIKWKHFTCTCGSPKCKYSAATIHQTITDYNQRMAEDNAVLN</sequence>
<feature type="region of interest" description="Disordered" evidence="6">
    <location>
        <begin position="508"/>
        <end position="647"/>
    </location>
</feature>